<dbReference type="InterPro" id="IPR048454">
    <property type="entry name" value="YetF_N"/>
</dbReference>
<evidence type="ECO:0000313" key="11">
    <source>
        <dbReference type="Proteomes" id="UP000447833"/>
    </source>
</evidence>
<evidence type="ECO:0000256" key="2">
    <source>
        <dbReference type="ARBA" id="ARBA00006448"/>
    </source>
</evidence>
<name>A0A845EYJ4_9BACL</name>
<dbReference type="Gene3D" id="3.30.240.20">
    <property type="entry name" value="bsu07140 like domains"/>
    <property type="match status" value="2"/>
</dbReference>
<keyword evidence="4 7" id="KW-0812">Transmembrane</keyword>
<feature type="domain" description="YetF-like N-terminal transmembrane" evidence="9">
    <location>
        <begin position="5"/>
        <end position="78"/>
    </location>
</feature>
<dbReference type="Pfam" id="PF04239">
    <property type="entry name" value="DUF421"/>
    <property type="match status" value="1"/>
</dbReference>
<accession>A0A845EYJ4</accession>
<evidence type="ECO:0000256" key="6">
    <source>
        <dbReference type="ARBA" id="ARBA00023136"/>
    </source>
</evidence>
<evidence type="ECO:0000256" key="4">
    <source>
        <dbReference type="ARBA" id="ARBA00022692"/>
    </source>
</evidence>
<dbReference type="RefSeq" id="WP_160919197.1">
    <property type="nucleotide sequence ID" value="NZ_WMEY01000003.1"/>
</dbReference>
<dbReference type="PANTHER" id="PTHR34582">
    <property type="entry name" value="UPF0702 TRANSMEMBRANE PROTEIN YCAP"/>
    <property type="match status" value="1"/>
</dbReference>
<reference evidence="10 11" key="1">
    <citation type="submission" date="2019-11" db="EMBL/GenBank/DDBJ databases">
        <title>Genome sequences of 17 halophilic strains isolated from different environments.</title>
        <authorList>
            <person name="Furrow R.E."/>
        </authorList>
    </citation>
    <scope>NUCLEOTIDE SEQUENCE [LARGE SCALE GENOMIC DNA]</scope>
    <source>
        <strain evidence="10 11">22506_14_FS</strain>
    </source>
</reference>
<dbReference type="PANTHER" id="PTHR34582:SF5">
    <property type="entry name" value="UPF0702 TRANSMEMBRANE PROTEIN YETF"/>
    <property type="match status" value="1"/>
</dbReference>
<protein>
    <submittedName>
        <fullName evidence="10">DUF421 domain-containing protein</fullName>
    </submittedName>
</protein>
<evidence type="ECO:0000256" key="5">
    <source>
        <dbReference type="ARBA" id="ARBA00022989"/>
    </source>
</evidence>
<feature type="domain" description="YetF C-terminal" evidence="8">
    <location>
        <begin position="80"/>
        <end position="214"/>
    </location>
</feature>
<evidence type="ECO:0000256" key="1">
    <source>
        <dbReference type="ARBA" id="ARBA00004651"/>
    </source>
</evidence>
<comment type="caution">
    <text evidence="10">The sequence shown here is derived from an EMBL/GenBank/DDBJ whole genome shotgun (WGS) entry which is preliminary data.</text>
</comment>
<dbReference type="Pfam" id="PF20730">
    <property type="entry name" value="YetF_N"/>
    <property type="match status" value="1"/>
</dbReference>
<evidence type="ECO:0000256" key="7">
    <source>
        <dbReference type="SAM" id="Phobius"/>
    </source>
</evidence>
<evidence type="ECO:0000259" key="9">
    <source>
        <dbReference type="Pfam" id="PF20730"/>
    </source>
</evidence>
<keyword evidence="5 7" id="KW-1133">Transmembrane helix</keyword>
<keyword evidence="6 7" id="KW-0472">Membrane</keyword>
<dbReference type="AlphaFoldDB" id="A0A845EYJ4"/>
<dbReference type="InterPro" id="IPR007353">
    <property type="entry name" value="DUF421"/>
</dbReference>
<organism evidence="10 11">
    <name type="scientific">Guptibacillus hwajinpoensis</name>
    <dbReference type="NCBI Taxonomy" id="208199"/>
    <lineage>
        <taxon>Bacteria</taxon>
        <taxon>Bacillati</taxon>
        <taxon>Bacillota</taxon>
        <taxon>Bacilli</taxon>
        <taxon>Bacillales</taxon>
        <taxon>Guptibacillaceae</taxon>
        <taxon>Guptibacillus</taxon>
    </lineage>
</organism>
<keyword evidence="3" id="KW-1003">Cell membrane</keyword>
<feature type="transmembrane region" description="Helical" evidence="7">
    <location>
        <begin position="58"/>
        <end position="78"/>
    </location>
</feature>
<comment type="subcellular location">
    <subcellularLocation>
        <location evidence="1">Cell membrane</location>
        <topology evidence="1">Multi-pass membrane protein</topology>
    </subcellularLocation>
</comment>
<dbReference type="GO" id="GO:0005886">
    <property type="term" value="C:plasma membrane"/>
    <property type="evidence" value="ECO:0007669"/>
    <property type="project" value="UniProtKB-SubCell"/>
</dbReference>
<evidence type="ECO:0000256" key="3">
    <source>
        <dbReference type="ARBA" id="ARBA00022475"/>
    </source>
</evidence>
<dbReference type="EMBL" id="WMEY01000003">
    <property type="protein sequence ID" value="MYL63584.1"/>
    <property type="molecule type" value="Genomic_DNA"/>
</dbReference>
<sequence>MGIGSITLELLVGFLALLILTKALGKTQITQITPFDFISSLVLGELVGNAIYDKEVNLLSIIYAVLLWGVLIYVVEWITQKFRSTRNILEGNPSIVINHGKINRHQLKKNKLDINQLKNLLRQKDVFSFREVEFAILETNGSISVLKKSDYQQPAKKDFDLQSKQGYLSVDFISDGKIDWENIHDSGFNEEWLYKFLKENNIDHPEDLLVLEWQKDEGIFLQKKDKE</sequence>
<gene>
    <name evidence="10" type="ORF">GLW07_09495</name>
</gene>
<comment type="similarity">
    <text evidence="2">Belongs to the UPF0702 family.</text>
</comment>
<evidence type="ECO:0000259" key="8">
    <source>
        <dbReference type="Pfam" id="PF04239"/>
    </source>
</evidence>
<proteinExistence type="inferred from homology"/>
<dbReference type="Proteomes" id="UP000447833">
    <property type="component" value="Unassembled WGS sequence"/>
</dbReference>
<dbReference type="InterPro" id="IPR023090">
    <property type="entry name" value="UPF0702_alpha/beta_dom_sf"/>
</dbReference>
<evidence type="ECO:0000313" key="10">
    <source>
        <dbReference type="EMBL" id="MYL63584.1"/>
    </source>
</evidence>